<reference evidence="13" key="1">
    <citation type="journal article" date="2019" name="Int. J. Syst. Evol. Microbiol.">
        <title>The Global Catalogue of Microorganisms (GCM) 10K type strain sequencing project: providing services to taxonomists for standard genome sequencing and annotation.</title>
        <authorList>
            <consortium name="The Broad Institute Genomics Platform"/>
            <consortium name="The Broad Institute Genome Sequencing Center for Infectious Disease"/>
            <person name="Wu L."/>
            <person name="Ma J."/>
        </authorList>
    </citation>
    <scope>NUCLEOTIDE SEQUENCE [LARGE SCALE GENOMIC DNA]</scope>
    <source>
        <strain evidence="13">CCUG 66188</strain>
    </source>
</reference>
<dbReference type="PANTHER" id="PTHR43547">
    <property type="entry name" value="TWO-COMPONENT HISTIDINE KINASE"/>
    <property type="match status" value="1"/>
</dbReference>
<accession>A0ABV9KRR6</accession>
<dbReference type="InterPro" id="IPR003661">
    <property type="entry name" value="HisK_dim/P_dom"/>
</dbReference>
<evidence type="ECO:0000256" key="7">
    <source>
        <dbReference type="PROSITE-ProRule" id="PRU00169"/>
    </source>
</evidence>
<dbReference type="EMBL" id="JBHSGN010000016">
    <property type="protein sequence ID" value="MFC4672626.1"/>
    <property type="molecule type" value="Genomic_DNA"/>
</dbReference>
<evidence type="ECO:0000313" key="12">
    <source>
        <dbReference type="EMBL" id="MFC4672626.1"/>
    </source>
</evidence>
<comment type="caution">
    <text evidence="12">The sequence shown here is derived from an EMBL/GenBank/DDBJ whole genome shotgun (WGS) entry which is preliminary data.</text>
</comment>
<dbReference type="PRINTS" id="PR00032">
    <property type="entry name" value="HTHARAC"/>
</dbReference>
<gene>
    <name evidence="12" type="ORF">ACFO6W_02855</name>
</gene>
<dbReference type="InterPro" id="IPR011006">
    <property type="entry name" value="CheY-like_superfamily"/>
</dbReference>
<keyword evidence="8" id="KW-0812">Transmembrane</keyword>
<keyword evidence="3 7" id="KW-0597">Phosphoprotein</keyword>
<dbReference type="Gene3D" id="3.40.50.2300">
    <property type="match status" value="1"/>
</dbReference>
<dbReference type="SMART" id="SM00448">
    <property type="entry name" value="REC"/>
    <property type="match status" value="1"/>
</dbReference>
<dbReference type="SMART" id="SM00342">
    <property type="entry name" value="HTH_ARAC"/>
    <property type="match status" value="1"/>
</dbReference>
<dbReference type="InterPro" id="IPR018062">
    <property type="entry name" value="HTH_AraC-typ_CS"/>
</dbReference>
<dbReference type="PANTHER" id="PTHR43547:SF2">
    <property type="entry name" value="HYBRID SIGNAL TRANSDUCTION HISTIDINE KINASE C"/>
    <property type="match status" value="1"/>
</dbReference>
<dbReference type="InterPro" id="IPR003594">
    <property type="entry name" value="HATPase_dom"/>
</dbReference>
<proteinExistence type="predicted"/>
<dbReference type="InterPro" id="IPR020449">
    <property type="entry name" value="Tscrpt_reg_AraC-type_HTH"/>
</dbReference>
<dbReference type="Gene3D" id="2.130.10.10">
    <property type="entry name" value="YVTN repeat-like/Quinoprotein amine dehydrogenase"/>
    <property type="match status" value="3"/>
</dbReference>
<dbReference type="PROSITE" id="PS50110">
    <property type="entry name" value="RESPONSE_REGULATORY"/>
    <property type="match status" value="1"/>
</dbReference>
<dbReference type="Pfam" id="PF02518">
    <property type="entry name" value="HATPase_c"/>
    <property type="match status" value="1"/>
</dbReference>
<dbReference type="RefSeq" id="WP_379993815.1">
    <property type="nucleotide sequence ID" value="NZ_JBHSGN010000016.1"/>
</dbReference>
<dbReference type="InterPro" id="IPR011047">
    <property type="entry name" value="Quinoprotein_ADH-like_sf"/>
</dbReference>
<feature type="domain" description="HTH araC/xylS-type" evidence="9">
    <location>
        <begin position="1358"/>
        <end position="1457"/>
    </location>
</feature>
<keyword evidence="4" id="KW-0805">Transcription regulation</keyword>
<dbReference type="InterPro" id="IPR011123">
    <property type="entry name" value="Y_Y_Y"/>
</dbReference>
<dbReference type="Pfam" id="PF12833">
    <property type="entry name" value="HTH_18"/>
    <property type="match status" value="1"/>
</dbReference>
<dbReference type="CDD" id="cd17574">
    <property type="entry name" value="REC_OmpR"/>
    <property type="match status" value="1"/>
</dbReference>
<keyword evidence="6" id="KW-0804">Transcription</keyword>
<organism evidence="12 13">
    <name type="scientific">Dysgonomonas termitidis</name>
    <dbReference type="NCBI Taxonomy" id="1516126"/>
    <lineage>
        <taxon>Bacteria</taxon>
        <taxon>Pseudomonadati</taxon>
        <taxon>Bacteroidota</taxon>
        <taxon>Bacteroidia</taxon>
        <taxon>Bacteroidales</taxon>
        <taxon>Dysgonomonadaceae</taxon>
        <taxon>Dysgonomonas</taxon>
    </lineage>
</organism>
<protein>
    <recommendedName>
        <fullName evidence="2">histidine kinase</fullName>
        <ecNumber evidence="2">2.7.13.3</ecNumber>
    </recommendedName>
</protein>
<dbReference type="SMART" id="SM00388">
    <property type="entry name" value="HisKA"/>
    <property type="match status" value="1"/>
</dbReference>
<feature type="modified residue" description="4-aspartylphosphate" evidence="7">
    <location>
        <position position="1251"/>
    </location>
</feature>
<dbReference type="InterPro" id="IPR015943">
    <property type="entry name" value="WD40/YVTN_repeat-like_dom_sf"/>
</dbReference>
<dbReference type="SUPFAM" id="SSF55874">
    <property type="entry name" value="ATPase domain of HSP90 chaperone/DNA topoisomerase II/histidine kinase"/>
    <property type="match status" value="1"/>
</dbReference>
<keyword evidence="13" id="KW-1185">Reference proteome</keyword>
<comment type="catalytic activity">
    <reaction evidence="1">
        <text>ATP + protein L-histidine = ADP + protein N-phospho-L-histidine.</text>
        <dbReference type="EC" id="2.7.13.3"/>
    </reaction>
</comment>
<dbReference type="Gene3D" id="1.10.10.60">
    <property type="entry name" value="Homeodomain-like"/>
    <property type="match status" value="1"/>
</dbReference>
<evidence type="ECO:0000256" key="4">
    <source>
        <dbReference type="ARBA" id="ARBA00023015"/>
    </source>
</evidence>
<dbReference type="InterPro" id="IPR011110">
    <property type="entry name" value="Reg_prop"/>
</dbReference>
<name>A0ABV9KRR6_9BACT</name>
<dbReference type="PROSITE" id="PS01124">
    <property type="entry name" value="HTH_ARAC_FAMILY_2"/>
    <property type="match status" value="1"/>
</dbReference>
<evidence type="ECO:0000259" key="11">
    <source>
        <dbReference type="PROSITE" id="PS50110"/>
    </source>
</evidence>
<dbReference type="Gene3D" id="2.60.40.10">
    <property type="entry name" value="Immunoglobulins"/>
    <property type="match status" value="1"/>
</dbReference>
<dbReference type="InterPro" id="IPR036097">
    <property type="entry name" value="HisK_dim/P_sf"/>
</dbReference>
<dbReference type="Pfam" id="PF00072">
    <property type="entry name" value="Response_reg"/>
    <property type="match status" value="1"/>
</dbReference>
<feature type="domain" description="Histidine kinase" evidence="10">
    <location>
        <begin position="942"/>
        <end position="1155"/>
    </location>
</feature>
<evidence type="ECO:0000256" key="8">
    <source>
        <dbReference type="SAM" id="Phobius"/>
    </source>
</evidence>
<dbReference type="InterPro" id="IPR001789">
    <property type="entry name" value="Sig_transdc_resp-reg_receiver"/>
</dbReference>
<dbReference type="SUPFAM" id="SSF46689">
    <property type="entry name" value="Homeodomain-like"/>
    <property type="match status" value="1"/>
</dbReference>
<dbReference type="Pfam" id="PF07494">
    <property type="entry name" value="Reg_prop"/>
    <property type="match status" value="3"/>
</dbReference>
<evidence type="ECO:0000259" key="10">
    <source>
        <dbReference type="PROSITE" id="PS50109"/>
    </source>
</evidence>
<evidence type="ECO:0000256" key="1">
    <source>
        <dbReference type="ARBA" id="ARBA00000085"/>
    </source>
</evidence>
<dbReference type="EC" id="2.7.13.3" evidence="2"/>
<dbReference type="SUPFAM" id="SSF47384">
    <property type="entry name" value="Homodimeric domain of signal transducing histidine kinase"/>
    <property type="match status" value="1"/>
</dbReference>
<keyword evidence="5" id="KW-0238">DNA-binding</keyword>
<dbReference type="SUPFAM" id="SSF52172">
    <property type="entry name" value="CheY-like"/>
    <property type="match status" value="1"/>
</dbReference>
<dbReference type="InterPro" id="IPR013783">
    <property type="entry name" value="Ig-like_fold"/>
</dbReference>
<evidence type="ECO:0000256" key="3">
    <source>
        <dbReference type="ARBA" id="ARBA00022553"/>
    </source>
</evidence>
<evidence type="ECO:0000313" key="13">
    <source>
        <dbReference type="Proteomes" id="UP001596023"/>
    </source>
</evidence>
<dbReference type="CDD" id="cd00082">
    <property type="entry name" value="HisKA"/>
    <property type="match status" value="1"/>
</dbReference>
<evidence type="ECO:0000259" key="9">
    <source>
        <dbReference type="PROSITE" id="PS01124"/>
    </source>
</evidence>
<evidence type="ECO:0000256" key="6">
    <source>
        <dbReference type="ARBA" id="ARBA00023163"/>
    </source>
</evidence>
<evidence type="ECO:0000256" key="2">
    <source>
        <dbReference type="ARBA" id="ARBA00012438"/>
    </source>
</evidence>
<dbReference type="InterPro" id="IPR036890">
    <property type="entry name" value="HATPase_C_sf"/>
</dbReference>
<dbReference type="InterPro" id="IPR009057">
    <property type="entry name" value="Homeodomain-like_sf"/>
</dbReference>
<evidence type="ECO:0000256" key="5">
    <source>
        <dbReference type="ARBA" id="ARBA00023125"/>
    </source>
</evidence>
<dbReference type="Gene3D" id="1.10.287.130">
    <property type="match status" value="1"/>
</dbReference>
<dbReference type="InterPro" id="IPR005467">
    <property type="entry name" value="His_kinase_dom"/>
</dbReference>
<keyword evidence="8" id="KW-1133">Transmembrane helix</keyword>
<sequence length="1460" mass="168491">MNYHIIALLVLSLPLYNSVSGQPKCHIEHYGLLEGLPQRSVMSIIQDKKGFMWFATWDGLCKFDGYNFTTYKSSREDSIFMRSNRIDKIVEALSGYIWVHTYNKEIYCFDPHKEKYIASFNIKDEPFSASEILIMPSGRVWLTSEDMGAICVLDITNTYKIYSIANQSLPSNNVRAIYEDSDNCSWVLTDQGIVRFKEPEKEDAAYKTFYSSDKEHGGRMSFFSAYETDNEVWFGADKGRIVCYNKKSKKFDIFNTNVKSDIISIKNIYDNLLIILSSEDGFFICDKNKTTLNKFDKSTSAELPSNNMKSCFIDSNNNIWIETDSPGIARFNIITSRLRYYVPAVSVIGDYLFPPRFVMEEDKSGRIWVHPRGGGLSYYDKTVDKLLPFYNAPLSPEWKFSHMLHDLCIDRQGNMWISTRTDGVEKISFDSEIFRKSDFTEKPNSLNYEIRALFEDKNNNIWLGSKENMILVYDSKKKFKGYLTTDGNISKTATPLKVMAYTFTQDIKGNIWIGTKGNGLYFLEKRKDKDNSYHIKNYKNNPSDIYSLSNNNVYSVHEDDKGYIWVGTYGGGINLFDKNSGQFINSHNLLKNYPMNTGYQVRAINSLSNIFYVGTTLGLVVFSVNYERPESMNYKVYAKTYKEKNGLRANDIFKIYITQDKKVYIPTQGGGLSLVSESDTKGFPSQFKTYDTSNGLPFDIVLSVIEDKHNRLWIVGEGNLSRFDPQQGQVEQFRDVARIIENHFFSEASPLFIKKGEIILGYTKGTLSFDPENIRKDEYKPYIAFTKFKVSGKDYTLNAELDDIQKIALSHRENTFSLEYAALDFANPPSISYTYKMEGLENEWIYNQNQRLVNYTNVPPGEYTFRVKSTNSNGEWTDNERILKIVIRPSFWQTQWMYLLYIILSIIVIFVIFRSLFVFYRMRDKVKLEQEQTEMKTRFYTDISHEIRTPLTLIVSPIEDIIENNKVLPDAEPQLQLVLKNANRMLNMVNQILDFRKIQKQKLQIKEVAFGEYISDLCSNFRKTAESKGISLVVNNQIGSEKIWVDTDSIEKLVYNLVSNAIKYTAVEKKIEVSIFQKDKMFAFQVKDEGKGMTKEIQNKLFTRFTSFNTDKSKPSTGIGLSIVKEVADKHHARIIVESDVDKGSTFTVLFQPGLNQFLNDENIEIINSHIGNTRQDKLVAFALDEAGNPSNRESIKEENLLSILIVEDDADLRSFIKSILSPYYILYEAENGREGYELTVKYMPDFILSDIMMPEMDGIEFLQKIRNSKETSHIPFILLTAKTSLDDKLEGTAQGADDYITKPFNVKLLKSKIENIIKQRKRLSDYLTQNTPENDLCKDENEEIKSWITPRDEQFLKDITTVIDKNIDNSELTIDDLVSETNLSRKVFYNKVKGLTGLAPVEFIREIRIKRAALLLKTGEYMIKEVAYMVGFSDIKYFSKCFKHIYGMTPSQYGEIQNQ</sequence>
<dbReference type="SUPFAM" id="SSF50998">
    <property type="entry name" value="Quinoprotein alcohol dehydrogenase-like"/>
    <property type="match status" value="1"/>
</dbReference>
<feature type="domain" description="Response regulatory" evidence="11">
    <location>
        <begin position="1203"/>
        <end position="1318"/>
    </location>
</feature>
<dbReference type="Proteomes" id="UP001596023">
    <property type="component" value="Unassembled WGS sequence"/>
</dbReference>
<dbReference type="PROSITE" id="PS50109">
    <property type="entry name" value="HIS_KIN"/>
    <property type="match status" value="1"/>
</dbReference>
<dbReference type="Pfam" id="PF00512">
    <property type="entry name" value="HisKA"/>
    <property type="match status" value="1"/>
</dbReference>
<dbReference type="SMART" id="SM00387">
    <property type="entry name" value="HATPase_c"/>
    <property type="match status" value="1"/>
</dbReference>
<dbReference type="InterPro" id="IPR018060">
    <property type="entry name" value="HTH_AraC"/>
</dbReference>
<dbReference type="SUPFAM" id="SSF63829">
    <property type="entry name" value="Calcium-dependent phosphotriesterase"/>
    <property type="match status" value="2"/>
</dbReference>
<dbReference type="Pfam" id="PF07495">
    <property type="entry name" value="Y_Y_Y"/>
    <property type="match status" value="1"/>
</dbReference>
<dbReference type="Gene3D" id="3.30.565.10">
    <property type="entry name" value="Histidine kinase-like ATPase, C-terminal domain"/>
    <property type="match status" value="1"/>
</dbReference>
<feature type="transmembrane region" description="Helical" evidence="8">
    <location>
        <begin position="896"/>
        <end position="920"/>
    </location>
</feature>
<keyword evidence="8" id="KW-0472">Membrane</keyword>
<dbReference type="PROSITE" id="PS00041">
    <property type="entry name" value="HTH_ARAC_FAMILY_1"/>
    <property type="match status" value="1"/>
</dbReference>